<proteinExistence type="predicted"/>
<evidence type="ECO:0000313" key="2">
    <source>
        <dbReference type="Proteomes" id="UP000054018"/>
    </source>
</evidence>
<protein>
    <submittedName>
        <fullName evidence="1">Uncharacterized protein</fullName>
    </submittedName>
</protein>
<name>A0A0C9Z193_9AGAM</name>
<organism evidence="1 2">
    <name type="scientific">Pisolithus microcarpus 441</name>
    <dbReference type="NCBI Taxonomy" id="765257"/>
    <lineage>
        <taxon>Eukaryota</taxon>
        <taxon>Fungi</taxon>
        <taxon>Dikarya</taxon>
        <taxon>Basidiomycota</taxon>
        <taxon>Agaricomycotina</taxon>
        <taxon>Agaricomycetes</taxon>
        <taxon>Agaricomycetidae</taxon>
        <taxon>Boletales</taxon>
        <taxon>Sclerodermatineae</taxon>
        <taxon>Pisolithaceae</taxon>
        <taxon>Pisolithus</taxon>
    </lineage>
</organism>
<reference evidence="1 2" key="1">
    <citation type="submission" date="2014-04" db="EMBL/GenBank/DDBJ databases">
        <authorList>
            <consortium name="DOE Joint Genome Institute"/>
            <person name="Kuo A."/>
            <person name="Kohler A."/>
            <person name="Costa M.D."/>
            <person name="Nagy L.G."/>
            <person name="Floudas D."/>
            <person name="Copeland A."/>
            <person name="Barry K.W."/>
            <person name="Cichocki N."/>
            <person name="Veneault-Fourrey C."/>
            <person name="LaButti K."/>
            <person name="Lindquist E.A."/>
            <person name="Lipzen A."/>
            <person name="Lundell T."/>
            <person name="Morin E."/>
            <person name="Murat C."/>
            <person name="Sun H."/>
            <person name="Tunlid A."/>
            <person name="Henrissat B."/>
            <person name="Grigoriev I.V."/>
            <person name="Hibbett D.S."/>
            <person name="Martin F."/>
            <person name="Nordberg H.P."/>
            <person name="Cantor M.N."/>
            <person name="Hua S.X."/>
        </authorList>
    </citation>
    <scope>NUCLEOTIDE SEQUENCE [LARGE SCALE GENOMIC DNA]</scope>
    <source>
        <strain evidence="1 2">441</strain>
    </source>
</reference>
<evidence type="ECO:0000313" key="1">
    <source>
        <dbReference type="EMBL" id="KIK20059.1"/>
    </source>
</evidence>
<reference evidence="2" key="2">
    <citation type="submission" date="2015-01" db="EMBL/GenBank/DDBJ databases">
        <title>Evolutionary Origins and Diversification of the Mycorrhizal Mutualists.</title>
        <authorList>
            <consortium name="DOE Joint Genome Institute"/>
            <consortium name="Mycorrhizal Genomics Consortium"/>
            <person name="Kohler A."/>
            <person name="Kuo A."/>
            <person name="Nagy L.G."/>
            <person name="Floudas D."/>
            <person name="Copeland A."/>
            <person name="Barry K.W."/>
            <person name="Cichocki N."/>
            <person name="Veneault-Fourrey C."/>
            <person name="LaButti K."/>
            <person name="Lindquist E.A."/>
            <person name="Lipzen A."/>
            <person name="Lundell T."/>
            <person name="Morin E."/>
            <person name="Murat C."/>
            <person name="Riley R."/>
            <person name="Ohm R."/>
            <person name="Sun H."/>
            <person name="Tunlid A."/>
            <person name="Henrissat B."/>
            <person name="Grigoriev I.V."/>
            <person name="Hibbett D.S."/>
            <person name="Martin F."/>
        </authorList>
    </citation>
    <scope>NUCLEOTIDE SEQUENCE [LARGE SCALE GENOMIC DNA]</scope>
    <source>
        <strain evidence="2">441</strain>
    </source>
</reference>
<dbReference type="Proteomes" id="UP000054018">
    <property type="component" value="Unassembled WGS sequence"/>
</dbReference>
<gene>
    <name evidence="1" type="ORF">PISMIDRAFT_13234</name>
</gene>
<dbReference type="HOGENOM" id="CLU_1865923_0_0_1"/>
<dbReference type="EMBL" id="KN833772">
    <property type="protein sequence ID" value="KIK20059.1"/>
    <property type="molecule type" value="Genomic_DNA"/>
</dbReference>
<sequence>MDIIFSSTPQRVWGRKRLHSHGSVFRKRLLIWTEASPWKCLLEASHSHGSVFWKRLWDGSVSWKRLGSVFWKRLTAMETSWKRLLEVPLGSISQPRKRLTATEASPYMDRKAQPQWKCLSTMDQHNPSRSCARWCSD</sequence>
<keyword evidence="2" id="KW-1185">Reference proteome</keyword>
<accession>A0A0C9Z193</accession>
<dbReference type="AlphaFoldDB" id="A0A0C9Z193"/>